<organism evidence="1 2">
    <name type="scientific">Hwangdonia seohaensis</name>
    <dbReference type="NCBI Taxonomy" id="1240727"/>
    <lineage>
        <taxon>Bacteria</taxon>
        <taxon>Pseudomonadati</taxon>
        <taxon>Bacteroidota</taxon>
        <taxon>Flavobacteriia</taxon>
        <taxon>Flavobacteriales</taxon>
        <taxon>Flavobacteriaceae</taxon>
        <taxon>Hwangdonia</taxon>
    </lineage>
</organism>
<sequence>MRYFHIQILNGIRKEWRKGDSEKTGFNNFYRDILNGIENISKFNFQGKRLIKRAGETIEIEWMDNLDYESKNYEDLFYKVQDLLIDYEGLSNELYKSHFQHLKLIREDTFEQVRLEVNPLLPSRKKCIWLCTTDTLESWWDTFKKHPKKRIIELELSPKGKRHIADAEYIKTELHSIKEWKTLATDYWKGTKTSNPDLEVLYEGQFKIINEYKKIELI</sequence>
<gene>
    <name evidence="1" type="ORF">ACFQ2E_13360</name>
</gene>
<reference evidence="2" key="1">
    <citation type="journal article" date="2019" name="Int. J. Syst. Evol. Microbiol.">
        <title>The Global Catalogue of Microorganisms (GCM) 10K type strain sequencing project: providing services to taxonomists for standard genome sequencing and annotation.</title>
        <authorList>
            <consortium name="The Broad Institute Genomics Platform"/>
            <consortium name="The Broad Institute Genome Sequencing Center for Infectious Disease"/>
            <person name="Wu L."/>
            <person name="Ma J."/>
        </authorList>
    </citation>
    <scope>NUCLEOTIDE SEQUENCE [LARGE SCALE GENOMIC DNA]</scope>
    <source>
        <strain evidence="2">CCUG 63246</strain>
    </source>
</reference>
<dbReference type="SUPFAM" id="SSF56399">
    <property type="entry name" value="ADP-ribosylation"/>
    <property type="match status" value="1"/>
</dbReference>
<dbReference type="EMBL" id="JBHTLJ010000004">
    <property type="protein sequence ID" value="MFD1163413.1"/>
    <property type="molecule type" value="Genomic_DNA"/>
</dbReference>
<name>A0ABW3REI8_9FLAO</name>
<protein>
    <submittedName>
        <fullName evidence="1">DUF2441 domain-containing protein</fullName>
    </submittedName>
</protein>
<dbReference type="RefSeq" id="WP_311941472.1">
    <property type="nucleotide sequence ID" value="NZ_JAVSCK010000004.1"/>
</dbReference>
<keyword evidence="2" id="KW-1185">Reference proteome</keyword>
<comment type="caution">
    <text evidence="1">The sequence shown here is derived from an EMBL/GenBank/DDBJ whole genome shotgun (WGS) entry which is preliminary data.</text>
</comment>
<evidence type="ECO:0000313" key="1">
    <source>
        <dbReference type="EMBL" id="MFD1163413.1"/>
    </source>
</evidence>
<evidence type="ECO:0000313" key="2">
    <source>
        <dbReference type="Proteomes" id="UP001597163"/>
    </source>
</evidence>
<dbReference type="Proteomes" id="UP001597163">
    <property type="component" value="Unassembled WGS sequence"/>
</dbReference>
<proteinExistence type="predicted"/>
<accession>A0ABW3REI8</accession>